<reference evidence="3" key="3">
    <citation type="submission" date="2019-12" db="UniProtKB">
        <authorList>
            <consortium name="WormBaseParasite"/>
        </authorList>
    </citation>
    <scope>IDENTIFICATION</scope>
</reference>
<name>A0A4E9G2J6_BRUMA</name>
<reference evidence="2" key="1">
    <citation type="journal article" date="2007" name="Science">
        <title>Draft genome of the filarial nematode parasite Brugia malayi.</title>
        <authorList>
            <person name="Ghedin E."/>
            <person name="Wang S."/>
            <person name="Spiro D."/>
            <person name="Caler E."/>
            <person name="Zhao Q."/>
            <person name="Crabtree J."/>
            <person name="Allen J.E."/>
            <person name="Delcher A.L."/>
            <person name="Guiliano D.B."/>
            <person name="Miranda-Saavedra D."/>
            <person name="Angiuoli S.V."/>
            <person name="Creasy T."/>
            <person name="Amedeo P."/>
            <person name="Haas B."/>
            <person name="El-Sayed N.M."/>
            <person name="Wortman J.R."/>
            <person name="Feldblyum T."/>
            <person name="Tallon L."/>
            <person name="Schatz M."/>
            <person name="Shumway M."/>
            <person name="Koo H."/>
            <person name="Salzberg S.L."/>
            <person name="Schobel S."/>
            <person name="Pertea M."/>
            <person name="Pop M."/>
            <person name="White O."/>
            <person name="Barton G.J."/>
            <person name="Carlow C.K."/>
            <person name="Crawford M.J."/>
            <person name="Daub J."/>
            <person name="Dimmic M.W."/>
            <person name="Estes C.F."/>
            <person name="Foster J.M."/>
            <person name="Ganatra M."/>
            <person name="Gregory W.F."/>
            <person name="Johnson N.M."/>
            <person name="Jin J."/>
            <person name="Komuniecki R."/>
            <person name="Korf I."/>
            <person name="Kumar S."/>
            <person name="Laney S."/>
            <person name="Li B.W."/>
            <person name="Li W."/>
            <person name="Lindblom T.H."/>
            <person name="Lustigman S."/>
            <person name="Ma D."/>
            <person name="Maina C.V."/>
            <person name="Martin D.M."/>
            <person name="McCarter J.P."/>
            <person name="McReynolds L."/>
            <person name="Mitreva M."/>
            <person name="Nutman T.B."/>
            <person name="Parkinson J."/>
            <person name="Peregrin-Alvarez J.M."/>
            <person name="Poole C."/>
            <person name="Ren Q."/>
            <person name="Saunders L."/>
            <person name="Sluder A.E."/>
            <person name="Smith K."/>
            <person name="Stanke M."/>
            <person name="Unnasch T.R."/>
            <person name="Ware J."/>
            <person name="Wei A.D."/>
            <person name="Weil G."/>
            <person name="Williams D.J."/>
            <person name="Zhang Y."/>
            <person name="Williams S.A."/>
            <person name="Fraser-Liggett C."/>
            <person name="Slatko B."/>
            <person name="Blaxter M.L."/>
            <person name="Scott A.L."/>
        </authorList>
    </citation>
    <scope>NUCLEOTIDE SEQUENCE</scope>
    <source>
        <strain evidence="2">FR3</strain>
    </source>
</reference>
<evidence type="ECO:0000313" key="1">
    <source>
        <dbReference type="EMBL" id="VIO99606.1"/>
    </source>
</evidence>
<dbReference type="OrthoDB" id="6414318at2759"/>
<evidence type="ECO:0000313" key="2">
    <source>
        <dbReference type="Proteomes" id="UP000006672"/>
    </source>
</evidence>
<dbReference type="CTD" id="66059038"/>
<accession>A0A5S6PEP4</accession>
<dbReference type="RefSeq" id="XP_042938555.1">
    <property type="nucleotide sequence ID" value="XM_043082621.1"/>
</dbReference>
<proteinExistence type="predicted"/>
<dbReference type="WBParaSite" id="Bm17860.1">
    <property type="protein sequence ID" value="Bm17860.1"/>
    <property type="gene ID" value="WBGene00269002"/>
</dbReference>
<evidence type="ECO:0000313" key="3">
    <source>
        <dbReference type="WBParaSite" id="Bm17860.1"/>
    </source>
</evidence>
<keyword evidence="2" id="KW-1185">Reference proteome</keyword>
<accession>A0A4E9G2J6</accession>
<dbReference type="KEGG" id="bmy:BM_BM17860"/>
<dbReference type="EMBL" id="CAAKNF010000195">
    <property type="protein sequence ID" value="VIO99606.1"/>
    <property type="molecule type" value="Genomic_DNA"/>
</dbReference>
<dbReference type="Proteomes" id="UP000006672">
    <property type="component" value="Unassembled WGS sequence"/>
</dbReference>
<sequence>MPWGMLWYGTVRFVVEFFREPDYQVGYLWLDLTMGVAFNIYDSARNNRVFECIKFEI</sequence>
<gene>
    <name evidence="1 3" type="primary">Bm17860</name>
    <name evidence="1" type="ORF">BM_BM17860</name>
</gene>
<organism evidence="1">
    <name type="scientific">Brugia malayi</name>
    <name type="common">Filarial nematode worm</name>
    <dbReference type="NCBI Taxonomy" id="6279"/>
    <lineage>
        <taxon>Eukaryota</taxon>
        <taxon>Metazoa</taxon>
        <taxon>Ecdysozoa</taxon>
        <taxon>Nematoda</taxon>
        <taxon>Chromadorea</taxon>
        <taxon>Rhabditida</taxon>
        <taxon>Spirurina</taxon>
        <taxon>Spiruromorpha</taxon>
        <taxon>Filarioidea</taxon>
        <taxon>Onchocercidae</taxon>
        <taxon>Brugia</taxon>
    </lineage>
</organism>
<dbReference type="GeneID" id="66059038"/>
<reference evidence="1" key="2">
    <citation type="submission" date="2019-04" db="EMBL/GenBank/DDBJ databases">
        <authorList>
            <person name="Howe K."/>
            <person name="Paulini M."/>
            <person name="Williams G."/>
        </authorList>
    </citation>
    <scope>NUCLEOTIDE SEQUENCE [LARGE SCALE GENOMIC DNA]</scope>
    <source>
        <strain evidence="1">FR3</strain>
    </source>
</reference>
<dbReference type="AlphaFoldDB" id="A0A4E9G2J6"/>
<protein>
    <submittedName>
        <fullName evidence="1 3">Uncharacterized protein</fullName>
    </submittedName>
</protein>